<keyword evidence="11" id="KW-0325">Glycoprotein</keyword>
<feature type="transmembrane region" description="Helical" evidence="13">
    <location>
        <begin position="113"/>
        <end position="136"/>
    </location>
</feature>
<dbReference type="GO" id="GO:0048513">
    <property type="term" value="P:animal organ development"/>
    <property type="evidence" value="ECO:0007669"/>
    <property type="project" value="UniProtKB-ARBA"/>
</dbReference>
<feature type="signal peptide" evidence="14">
    <location>
        <begin position="1"/>
        <end position="26"/>
    </location>
</feature>
<comment type="caution">
    <text evidence="12">Lacks conserved residue(s) required for the propagation of feature annotation.</text>
</comment>
<evidence type="ECO:0000313" key="16">
    <source>
        <dbReference type="Proteomes" id="UP001652642"/>
    </source>
</evidence>
<dbReference type="OrthoDB" id="6133584at2759"/>
<feature type="domain" description="EGF-like" evidence="15">
    <location>
        <begin position="58"/>
        <end position="98"/>
    </location>
</feature>
<dbReference type="SUPFAM" id="SSF57196">
    <property type="entry name" value="EGF/Laminin"/>
    <property type="match status" value="1"/>
</dbReference>
<keyword evidence="7 13" id="KW-1133">Transmembrane helix</keyword>
<keyword evidence="3" id="KW-0964">Secreted</keyword>
<sequence length="168" mass="18793">MAGQISRRIAGALLLLGVQLSQVILGTTVIPLCGRNKTENCTTALVQTGNSPRMAKVQIIDCKSEMKNYCLNGQCIYVVELDQHSCRCDAGYVGVRCGHSTFELVQKPLSDEYLALTILSVLLFLVAISLAIYFLYKWYQNKKRRLTASKEYKEVATDTEKDNKLLHV</sequence>
<dbReference type="GO" id="GO:0007173">
    <property type="term" value="P:epidermal growth factor receptor signaling pathway"/>
    <property type="evidence" value="ECO:0007669"/>
    <property type="project" value="TreeGrafter"/>
</dbReference>
<evidence type="ECO:0000256" key="11">
    <source>
        <dbReference type="ARBA" id="ARBA00023180"/>
    </source>
</evidence>
<proteinExistence type="predicted"/>
<keyword evidence="9 13" id="KW-0472">Membrane</keyword>
<dbReference type="AlphaFoldDB" id="A0A6J0U037"/>
<dbReference type="PANTHER" id="PTHR10740">
    <property type="entry name" value="TRANSFORMING GROWTH FACTOR ALPHA"/>
    <property type="match status" value="1"/>
</dbReference>
<dbReference type="GO" id="GO:0008083">
    <property type="term" value="F:growth factor activity"/>
    <property type="evidence" value="ECO:0007669"/>
    <property type="project" value="UniProtKB-KW"/>
</dbReference>
<dbReference type="GO" id="GO:0001525">
    <property type="term" value="P:angiogenesis"/>
    <property type="evidence" value="ECO:0007669"/>
    <property type="project" value="UniProtKB-KW"/>
</dbReference>
<evidence type="ECO:0000256" key="2">
    <source>
        <dbReference type="ARBA" id="ARBA00004613"/>
    </source>
</evidence>
<dbReference type="Proteomes" id="UP001652642">
    <property type="component" value="Chromosome 6"/>
</dbReference>
<evidence type="ECO:0000259" key="15">
    <source>
        <dbReference type="PROSITE" id="PS50026"/>
    </source>
</evidence>
<dbReference type="GeneID" id="110080254"/>
<keyword evidence="5 13" id="KW-0812">Transmembrane</keyword>
<dbReference type="PROSITE" id="PS00022">
    <property type="entry name" value="EGF_1"/>
    <property type="match status" value="1"/>
</dbReference>
<feature type="chain" id="PRO_5046767184" evidence="14">
    <location>
        <begin position="27"/>
        <end position="168"/>
    </location>
</feature>
<evidence type="ECO:0000256" key="6">
    <source>
        <dbReference type="ARBA" id="ARBA00022729"/>
    </source>
</evidence>
<evidence type="ECO:0000256" key="12">
    <source>
        <dbReference type="PROSITE-ProRule" id="PRU00076"/>
    </source>
</evidence>
<keyword evidence="4 12" id="KW-0245">EGF-like domain</keyword>
<evidence type="ECO:0000256" key="10">
    <source>
        <dbReference type="ARBA" id="ARBA00023157"/>
    </source>
</evidence>
<name>A0A6J0U037_9SAUR</name>
<dbReference type="GO" id="GO:0045840">
    <property type="term" value="P:positive regulation of mitotic nuclear division"/>
    <property type="evidence" value="ECO:0007669"/>
    <property type="project" value="TreeGrafter"/>
</dbReference>
<dbReference type="InParanoid" id="A0A6J0U037"/>
<dbReference type="PROSITE" id="PS01186">
    <property type="entry name" value="EGF_2"/>
    <property type="match status" value="1"/>
</dbReference>
<keyword evidence="8" id="KW-0339">Growth factor</keyword>
<dbReference type="GO" id="GO:0045740">
    <property type="term" value="P:positive regulation of DNA replication"/>
    <property type="evidence" value="ECO:0007669"/>
    <property type="project" value="UniProtKB-ARBA"/>
</dbReference>
<dbReference type="PROSITE" id="PS50026">
    <property type="entry name" value="EGF_3"/>
    <property type="match status" value="1"/>
</dbReference>
<evidence type="ECO:0000256" key="14">
    <source>
        <dbReference type="SAM" id="SignalP"/>
    </source>
</evidence>
<dbReference type="GO" id="GO:0051240">
    <property type="term" value="P:positive regulation of multicellular organismal process"/>
    <property type="evidence" value="ECO:0007669"/>
    <property type="project" value="UniProtKB-ARBA"/>
</dbReference>
<accession>A0A6J0U037</accession>
<protein>
    <submittedName>
        <fullName evidence="17">Proepiregulin</fullName>
    </submittedName>
</protein>
<dbReference type="GO" id="GO:0005615">
    <property type="term" value="C:extracellular space"/>
    <property type="evidence" value="ECO:0007669"/>
    <property type="project" value="TreeGrafter"/>
</dbReference>
<evidence type="ECO:0000256" key="3">
    <source>
        <dbReference type="ARBA" id="ARBA00022525"/>
    </source>
</evidence>
<keyword evidence="10 12" id="KW-1015">Disulfide bond</keyword>
<dbReference type="KEGG" id="pvt:110080254"/>
<evidence type="ECO:0000256" key="8">
    <source>
        <dbReference type="ARBA" id="ARBA00023030"/>
    </source>
</evidence>
<dbReference type="CTD" id="2069"/>
<evidence type="ECO:0000256" key="5">
    <source>
        <dbReference type="ARBA" id="ARBA00022692"/>
    </source>
</evidence>
<evidence type="ECO:0000256" key="4">
    <source>
        <dbReference type="ARBA" id="ARBA00022536"/>
    </source>
</evidence>
<dbReference type="GO" id="GO:0051781">
    <property type="term" value="P:positive regulation of cell division"/>
    <property type="evidence" value="ECO:0007669"/>
    <property type="project" value="UniProtKB-KW"/>
</dbReference>
<dbReference type="InterPro" id="IPR000742">
    <property type="entry name" value="EGF"/>
</dbReference>
<feature type="disulfide bond" evidence="12">
    <location>
        <begin position="88"/>
        <end position="97"/>
    </location>
</feature>
<dbReference type="GO" id="GO:0005886">
    <property type="term" value="C:plasma membrane"/>
    <property type="evidence" value="ECO:0007669"/>
    <property type="project" value="UniProtKB-SubCell"/>
</dbReference>
<dbReference type="Pfam" id="PF00008">
    <property type="entry name" value="EGF"/>
    <property type="match status" value="1"/>
</dbReference>
<dbReference type="PRINTS" id="PR00009">
    <property type="entry name" value="EGFTGF"/>
</dbReference>
<evidence type="ECO:0000313" key="17">
    <source>
        <dbReference type="RefSeq" id="XP_020651669.2"/>
    </source>
</evidence>
<dbReference type="Gene3D" id="2.10.25.10">
    <property type="entry name" value="Laminin"/>
    <property type="match status" value="1"/>
</dbReference>
<keyword evidence="16" id="KW-1185">Reference proteome</keyword>
<keyword evidence="6 14" id="KW-0732">Signal</keyword>
<dbReference type="SMART" id="SM00181">
    <property type="entry name" value="EGF"/>
    <property type="match status" value="1"/>
</dbReference>
<gene>
    <name evidence="17" type="primary">EREG</name>
</gene>
<evidence type="ECO:0000256" key="7">
    <source>
        <dbReference type="ARBA" id="ARBA00022989"/>
    </source>
</evidence>
<comment type="subcellular location">
    <subcellularLocation>
        <location evidence="1">Membrane</location>
        <topology evidence="1">Single-pass type I membrane protein</topology>
    </subcellularLocation>
    <subcellularLocation>
        <location evidence="2">Secreted</location>
    </subcellularLocation>
</comment>
<dbReference type="GO" id="GO:0005154">
    <property type="term" value="F:epidermal growth factor receptor binding"/>
    <property type="evidence" value="ECO:0007669"/>
    <property type="project" value="TreeGrafter"/>
</dbReference>
<dbReference type="GO" id="GO:0030154">
    <property type="term" value="P:cell differentiation"/>
    <property type="evidence" value="ECO:0007669"/>
    <property type="project" value="UniProtKB-KW"/>
</dbReference>
<evidence type="ECO:0000256" key="1">
    <source>
        <dbReference type="ARBA" id="ARBA00004479"/>
    </source>
</evidence>
<dbReference type="RefSeq" id="XP_020651669.2">
    <property type="nucleotide sequence ID" value="XM_020796010.2"/>
</dbReference>
<evidence type="ECO:0000256" key="13">
    <source>
        <dbReference type="SAM" id="Phobius"/>
    </source>
</evidence>
<evidence type="ECO:0000256" key="9">
    <source>
        <dbReference type="ARBA" id="ARBA00023136"/>
    </source>
</evidence>
<organism evidence="16 17">
    <name type="scientific">Pogona vitticeps</name>
    <name type="common">central bearded dragon</name>
    <dbReference type="NCBI Taxonomy" id="103695"/>
    <lineage>
        <taxon>Eukaryota</taxon>
        <taxon>Metazoa</taxon>
        <taxon>Chordata</taxon>
        <taxon>Craniata</taxon>
        <taxon>Vertebrata</taxon>
        <taxon>Euteleostomi</taxon>
        <taxon>Lepidosauria</taxon>
        <taxon>Squamata</taxon>
        <taxon>Bifurcata</taxon>
        <taxon>Unidentata</taxon>
        <taxon>Episquamata</taxon>
        <taxon>Toxicofera</taxon>
        <taxon>Iguania</taxon>
        <taxon>Acrodonta</taxon>
        <taxon>Agamidae</taxon>
        <taxon>Amphibolurinae</taxon>
        <taxon>Pogona</taxon>
    </lineage>
</organism>
<dbReference type="GO" id="GO:0008284">
    <property type="term" value="P:positive regulation of cell population proliferation"/>
    <property type="evidence" value="ECO:0007669"/>
    <property type="project" value="TreeGrafter"/>
</dbReference>
<reference evidence="17" key="1">
    <citation type="submission" date="2025-08" db="UniProtKB">
        <authorList>
            <consortium name="RefSeq"/>
        </authorList>
    </citation>
    <scope>IDENTIFICATION</scope>
</reference>
<dbReference type="PANTHER" id="PTHR10740:SF11">
    <property type="entry name" value="PROEPIREGULIN"/>
    <property type="match status" value="1"/>
</dbReference>